<feature type="transmembrane region" description="Helical" evidence="1">
    <location>
        <begin position="38"/>
        <end position="56"/>
    </location>
</feature>
<evidence type="ECO:0008006" key="3">
    <source>
        <dbReference type="Google" id="ProtNLM"/>
    </source>
</evidence>
<dbReference type="AlphaFoldDB" id="X0YIP9"/>
<feature type="transmembrane region" description="Helical" evidence="1">
    <location>
        <begin position="12"/>
        <end position="32"/>
    </location>
</feature>
<name>X0YIP9_9ZZZZ</name>
<organism evidence="2">
    <name type="scientific">marine sediment metagenome</name>
    <dbReference type="NCBI Taxonomy" id="412755"/>
    <lineage>
        <taxon>unclassified sequences</taxon>
        <taxon>metagenomes</taxon>
        <taxon>ecological metagenomes</taxon>
    </lineage>
</organism>
<evidence type="ECO:0000313" key="2">
    <source>
        <dbReference type="EMBL" id="GAG36701.1"/>
    </source>
</evidence>
<keyword evidence="1" id="KW-1133">Transmembrane helix</keyword>
<comment type="caution">
    <text evidence="2">The sequence shown here is derived from an EMBL/GenBank/DDBJ whole genome shotgun (WGS) entry which is preliminary data.</text>
</comment>
<keyword evidence="1" id="KW-0472">Membrane</keyword>
<reference evidence="2" key="1">
    <citation type="journal article" date="2014" name="Front. Microbiol.">
        <title>High frequency of phylogenetically diverse reductive dehalogenase-homologous genes in deep subseafloor sedimentary metagenomes.</title>
        <authorList>
            <person name="Kawai M."/>
            <person name="Futagami T."/>
            <person name="Toyoda A."/>
            <person name="Takaki Y."/>
            <person name="Nishi S."/>
            <person name="Hori S."/>
            <person name="Arai W."/>
            <person name="Tsubouchi T."/>
            <person name="Morono Y."/>
            <person name="Uchiyama I."/>
            <person name="Ito T."/>
            <person name="Fujiyama A."/>
            <person name="Inagaki F."/>
            <person name="Takami H."/>
        </authorList>
    </citation>
    <scope>NUCLEOTIDE SEQUENCE</scope>
    <source>
        <strain evidence="2">Expedition CK06-06</strain>
    </source>
</reference>
<protein>
    <recommendedName>
        <fullName evidence="3">Holin</fullName>
    </recommendedName>
</protein>
<sequence>MKWKEAKPQPKVAGGVLAGAITVILVWVLSLFGVEVPGAVGAALATVVGAISAWLVPEGSQ</sequence>
<dbReference type="EMBL" id="BARS01048457">
    <property type="protein sequence ID" value="GAG36701.1"/>
    <property type="molecule type" value="Genomic_DNA"/>
</dbReference>
<keyword evidence="1" id="KW-0812">Transmembrane</keyword>
<evidence type="ECO:0000256" key="1">
    <source>
        <dbReference type="SAM" id="Phobius"/>
    </source>
</evidence>
<gene>
    <name evidence="2" type="ORF">S01H1_72625</name>
</gene>
<accession>X0YIP9</accession>
<proteinExistence type="predicted"/>